<feature type="region of interest" description="Disordered" evidence="1">
    <location>
        <begin position="119"/>
        <end position="144"/>
    </location>
</feature>
<dbReference type="GeneID" id="23462815"/>
<dbReference type="KEGG" id="vg:23462815"/>
<proteinExistence type="predicted"/>
<sequence length="419" mass="46859">MNCWWSEVGVGRLCALCFFCSLLPPAYPDPFCNVYRGHLLAYPPFFSSPDNFLRAHQTHNDVAPSNEAMFEVFVLASFGRVRQHAVHVSTNRKKPCFKKARVHWLFSQLVGKNRARADKNGRVLPLGPDGQARRQTTPRQKGIGQLRKTRARALAAITKKTKGKNQKGHRRRRACHLFFKRKKKKKRRMTVKRYADNKAAKGRPHPRGVALVFASAGALCLVIAAAVFALWFTDSLGYDVALEARITRADCLVLDQLTREPTTEPLKAPRVRFYAPAAGEWIETTLTTALGRHQRHTLPHAWLPFLARHSPGDEIPCYYDPDDPGAAAALSEHVDALYVRLLACATVVVVLWVIGTISLAIAVADALDCADTCRYSEDDDGDGNDDDNDKCGPSDLEMNRPPSRGWALRWRLLDVVLAE</sequence>
<protein>
    <submittedName>
        <fullName evidence="3">Uncharacterized protein</fullName>
    </submittedName>
</protein>
<feature type="transmembrane region" description="Helical" evidence="2">
    <location>
        <begin position="341"/>
        <end position="364"/>
    </location>
</feature>
<feature type="region of interest" description="Disordered" evidence="1">
    <location>
        <begin position="377"/>
        <end position="397"/>
    </location>
</feature>
<dbReference type="Proteomes" id="UP000202511">
    <property type="component" value="Segment"/>
</dbReference>
<feature type="transmembrane region" description="Helical" evidence="2">
    <location>
        <begin position="208"/>
        <end position="232"/>
    </location>
</feature>
<keyword evidence="2" id="KW-0472">Membrane</keyword>
<dbReference type="RefSeq" id="YP_009120133.1">
    <property type="nucleotide sequence ID" value="NC_026440.1"/>
</dbReference>
<name>A0A0B5IYF2_9VIRU</name>
<evidence type="ECO:0000313" key="3">
    <source>
        <dbReference type="EMBL" id="AJF97898.1"/>
    </source>
</evidence>
<accession>A0A0B5IYF2</accession>
<evidence type="ECO:0000256" key="1">
    <source>
        <dbReference type="SAM" id="MobiDB-lite"/>
    </source>
</evidence>
<reference evidence="3 4" key="1">
    <citation type="journal article" date="2015" name="Parasitol. Res.">
        <title>Viruses in close associations with free-living amoebae.</title>
        <authorList>
            <person name="Scheid P."/>
        </authorList>
    </citation>
    <scope>NUCLEOTIDE SEQUENCE [LARGE SCALE GENOMIC DNA]</scope>
    <source>
        <strain evidence="3">KlaHel</strain>
    </source>
</reference>
<keyword evidence="2" id="KW-1133">Transmembrane helix</keyword>
<keyword evidence="2" id="KW-0812">Transmembrane</keyword>
<evidence type="ECO:0000256" key="2">
    <source>
        <dbReference type="SAM" id="Phobius"/>
    </source>
</evidence>
<organism evidence="3 4">
    <name type="scientific">Pandoravirus inopinatum</name>
    <dbReference type="NCBI Taxonomy" id="1605721"/>
    <lineage>
        <taxon>Viruses</taxon>
        <taxon>Pandoravirus</taxon>
    </lineage>
</organism>
<evidence type="ECO:0000313" key="4">
    <source>
        <dbReference type="Proteomes" id="UP000202511"/>
    </source>
</evidence>
<feature type="compositionally biased region" description="Acidic residues" evidence="1">
    <location>
        <begin position="377"/>
        <end position="388"/>
    </location>
</feature>
<dbReference type="EMBL" id="KP136319">
    <property type="protein sequence ID" value="AJF97898.1"/>
    <property type="molecule type" value="Genomic_DNA"/>
</dbReference>